<dbReference type="InterPro" id="IPR052414">
    <property type="entry name" value="U3_snoRNA-assoc_WDR"/>
</dbReference>
<feature type="compositionally biased region" description="Polar residues" evidence="3">
    <location>
        <begin position="674"/>
        <end position="698"/>
    </location>
</feature>
<keyword evidence="5" id="KW-1185">Reference proteome</keyword>
<feature type="region of interest" description="Disordered" evidence="3">
    <location>
        <begin position="667"/>
        <end position="703"/>
    </location>
</feature>
<dbReference type="HOGENOM" id="CLU_290770_0_0_1"/>
<dbReference type="GO" id="GO:0005730">
    <property type="term" value="C:nucleolus"/>
    <property type="evidence" value="ECO:0007669"/>
    <property type="project" value="TreeGrafter"/>
</dbReference>
<dbReference type="PANTHER" id="PTHR44267">
    <property type="entry name" value="WD REPEAT-CONTAINING PROTEIN 43"/>
    <property type="match status" value="1"/>
</dbReference>
<dbReference type="InterPro" id="IPR015943">
    <property type="entry name" value="WD40/YVTN_repeat-like_dom_sf"/>
</dbReference>
<evidence type="ECO:0000313" key="5">
    <source>
        <dbReference type="Proteomes" id="UP000007014"/>
    </source>
</evidence>
<dbReference type="EMBL" id="AP006498">
    <property type="protein sequence ID" value="BAM81684.1"/>
    <property type="molecule type" value="Genomic_DNA"/>
</dbReference>
<dbReference type="STRING" id="280699.M1V9Q4"/>
<feature type="compositionally biased region" description="Polar residues" evidence="3">
    <location>
        <begin position="499"/>
        <end position="512"/>
    </location>
</feature>
<feature type="compositionally biased region" description="Low complexity" evidence="3">
    <location>
        <begin position="1018"/>
        <end position="1052"/>
    </location>
</feature>
<organism evidence="4 5">
    <name type="scientific">Cyanidioschyzon merolae (strain NIES-3377 / 10D)</name>
    <name type="common">Unicellular red alga</name>
    <dbReference type="NCBI Taxonomy" id="280699"/>
    <lineage>
        <taxon>Eukaryota</taxon>
        <taxon>Rhodophyta</taxon>
        <taxon>Bangiophyceae</taxon>
        <taxon>Cyanidiales</taxon>
        <taxon>Cyanidiaceae</taxon>
        <taxon>Cyanidioschyzon</taxon>
    </lineage>
</organism>
<dbReference type="AlphaFoldDB" id="M1V9Q4"/>
<feature type="compositionally biased region" description="Polar residues" evidence="3">
    <location>
        <begin position="734"/>
        <end position="746"/>
    </location>
</feature>
<evidence type="ECO:0000256" key="1">
    <source>
        <dbReference type="ARBA" id="ARBA00004123"/>
    </source>
</evidence>
<dbReference type="Gene3D" id="2.130.10.10">
    <property type="entry name" value="YVTN repeat-like/Quinoprotein amine dehydrogenase"/>
    <property type="match status" value="1"/>
</dbReference>
<feature type="region of interest" description="Disordered" evidence="3">
    <location>
        <begin position="1005"/>
        <end position="1052"/>
    </location>
</feature>
<reference evidence="4 5" key="2">
    <citation type="journal article" date="2007" name="BMC Biol.">
        <title>A 100%-complete sequence reveals unusually simple genomic features in the hot-spring red alga Cyanidioschyzon merolae.</title>
        <authorList>
            <person name="Nozaki H."/>
            <person name="Takano H."/>
            <person name="Misumi O."/>
            <person name="Terasawa K."/>
            <person name="Matsuzaki M."/>
            <person name="Maruyama S."/>
            <person name="Nishida K."/>
            <person name="Yagisawa F."/>
            <person name="Yoshida Y."/>
            <person name="Fujiwara T."/>
            <person name="Takio S."/>
            <person name="Tamura K."/>
            <person name="Chung S.J."/>
            <person name="Nakamura S."/>
            <person name="Kuroiwa H."/>
            <person name="Tanaka K."/>
            <person name="Sato N."/>
            <person name="Kuroiwa T."/>
        </authorList>
    </citation>
    <scope>NUCLEOTIDE SEQUENCE [LARGE SCALE GENOMIC DNA]</scope>
    <source>
        <strain evidence="4 5">10D</strain>
    </source>
</reference>
<accession>M1V9Q4</accession>
<gene>
    <name evidence="4" type="ORF">CYME_CMP010C</name>
</gene>
<feature type="region of interest" description="Disordered" evidence="3">
    <location>
        <begin position="490"/>
        <end position="517"/>
    </location>
</feature>
<dbReference type="InterPro" id="IPR036322">
    <property type="entry name" value="WD40_repeat_dom_sf"/>
</dbReference>
<dbReference type="Proteomes" id="UP000007014">
    <property type="component" value="Chromosome 16"/>
</dbReference>
<comment type="subcellular location">
    <subcellularLocation>
        <location evidence="1">Nucleus</location>
    </subcellularLocation>
</comment>
<dbReference type="OrthoDB" id="30195at2759"/>
<dbReference type="SUPFAM" id="SSF50978">
    <property type="entry name" value="WD40 repeat-like"/>
    <property type="match status" value="1"/>
</dbReference>
<feature type="compositionally biased region" description="Basic and acidic residues" evidence="3">
    <location>
        <begin position="1"/>
        <end position="12"/>
    </location>
</feature>
<proteinExistence type="predicted"/>
<protein>
    <submittedName>
        <fullName evidence="4">Uncharacterized protein</fullName>
    </submittedName>
</protein>
<dbReference type="PANTHER" id="PTHR44267:SF1">
    <property type="entry name" value="WD REPEAT-CONTAINING PROTEIN 43"/>
    <property type="match status" value="1"/>
</dbReference>
<sequence length="1052" mass="112995">MLERVQAKDLRNDSSVYQHARSKARLESRSGKGAFVSAAPLPHRVGPCGTLNNLRQGQYVQVIALRTPAVEEPARNLSLRNSKRRRESEATSEASIPHWPAACTCMAWSDGRLIVYAHDRVPSVEGNGDGASLSESPGCILVGKWRDDPSLSPDLSLAAMNQLGAGPFLGRITALQCSFDESNEFEPAKRQRSHVVDPSPAANAEQLNRFPAAPEQGYPQARTRLLIVVGYESGALRLFTVDISRCVDLNASQRRQTKTGSEIDLALTLELCDVCRLPGRIESLVVSAHSPRQEEYLRGGCLQHVYAVCRDSDPIVWALQVRRSSDRTVDGQCNAVYCWSDTQHHRRLRIMHTRGTSLQALAISPTDRYLAVAAGECLSAYELPRWCADAREPGASRDVEVERIWRFTGHSSTICCLAFAGPVLLASAALGDTLISLWRLDQENSSALHSENANFIESPPWRSVLCHAVNSAPASVVQLVAAEHSPEARLPSMKRAADTSRTTNGICSSGTATDHALDEHPVGRDAVSPRASNAADADSARIAMDASPETFLLAVLGDGSAQLFGVKERLSTPGQVSAMKAGEKRSTVLHPLLILQPQEPCFSGASVMRWVNNAGEQQLGFALFYGSLQQPKIVFVPRKLWSQDAPTMNGSESGAAPVISLQNDALSKVEHQRSSNVARANSNPISSDSVHTNENTPVLNGARANHSGGILGYAQLPVEASAPSDSERKKHALDTQTMPPSLSLTSSVVADGADGVCTSIQRIPGNDEHGAAANVGMKLNAVEAASHQKTALLPEPVDPAASSANIMAGNELLSLAEQLSYVQQQASVASAPELFNKSSGERPLAVDTVATLIVQALDANDNQLLDRALAAVQTAAGASRTVRKLPARAILSLLGALVARFCSHSVRAPALSLWIRAVIRCHAPFLLSQRDARLPQHGANLQSVREAMVALYYAIEEQRRLREALVRLEGRLELIMAFAQSVSFSGQPQPQQPVSKLRRIIRERPVHVQAQTADEEVASVADTTSSTSTTSSSSPDASDSSGNSSSEESSAL</sequence>
<dbReference type="KEGG" id="cme:CYME_CMP010C"/>
<name>M1V9Q4_CYAM1</name>
<dbReference type="Gramene" id="CMP010CT">
    <property type="protein sequence ID" value="CMP010CT"/>
    <property type="gene ID" value="CMP010C"/>
</dbReference>
<reference evidence="4 5" key="1">
    <citation type="journal article" date="2004" name="Nature">
        <title>Genome sequence of the ultrasmall unicellular red alga Cyanidioschyzon merolae 10D.</title>
        <authorList>
            <person name="Matsuzaki M."/>
            <person name="Misumi O."/>
            <person name="Shin-i T."/>
            <person name="Maruyama S."/>
            <person name="Takahara M."/>
            <person name="Miyagishima S."/>
            <person name="Mori T."/>
            <person name="Nishida K."/>
            <person name="Yagisawa F."/>
            <person name="Nishida K."/>
            <person name="Yoshida Y."/>
            <person name="Nishimura Y."/>
            <person name="Nakao S."/>
            <person name="Kobayashi T."/>
            <person name="Momoyama Y."/>
            <person name="Higashiyama T."/>
            <person name="Minoda A."/>
            <person name="Sano M."/>
            <person name="Nomoto H."/>
            <person name="Oishi K."/>
            <person name="Hayashi H."/>
            <person name="Ohta F."/>
            <person name="Nishizaka S."/>
            <person name="Haga S."/>
            <person name="Miura S."/>
            <person name="Morishita T."/>
            <person name="Kabeya Y."/>
            <person name="Terasawa K."/>
            <person name="Suzuki Y."/>
            <person name="Ishii Y."/>
            <person name="Asakawa S."/>
            <person name="Takano H."/>
            <person name="Ohta N."/>
            <person name="Kuroiwa H."/>
            <person name="Tanaka K."/>
            <person name="Shimizu N."/>
            <person name="Sugano S."/>
            <person name="Sato N."/>
            <person name="Nozaki H."/>
            <person name="Ogasawara N."/>
            <person name="Kohara Y."/>
            <person name="Kuroiwa T."/>
        </authorList>
    </citation>
    <scope>NUCLEOTIDE SEQUENCE [LARGE SCALE GENOMIC DNA]</scope>
    <source>
        <strain evidence="4 5">10D</strain>
    </source>
</reference>
<dbReference type="RefSeq" id="XP_005537720.1">
    <property type="nucleotide sequence ID" value="XM_005537663.1"/>
</dbReference>
<evidence type="ECO:0000256" key="2">
    <source>
        <dbReference type="ARBA" id="ARBA00023242"/>
    </source>
</evidence>
<feature type="region of interest" description="Disordered" evidence="3">
    <location>
        <begin position="1"/>
        <end position="23"/>
    </location>
</feature>
<dbReference type="GO" id="GO:0000462">
    <property type="term" value="P:maturation of SSU-rRNA from tricistronic rRNA transcript (SSU-rRNA, 5.8S rRNA, LSU-rRNA)"/>
    <property type="evidence" value="ECO:0007669"/>
    <property type="project" value="TreeGrafter"/>
</dbReference>
<feature type="region of interest" description="Disordered" evidence="3">
    <location>
        <begin position="719"/>
        <end position="746"/>
    </location>
</feature>
<evidence type="ECO:0000256" key="3">
    <source>
        <dbReference type="SAM" id="MobiDB-lite"/>
    </source>
</evidence>
<evidence type="ECO:0000313" key="4">
    <source>
        <dbReference type="EMBL" id="BAM81684.1"/>
    </source>
</evidence>
<dbReference type="GeneID" id="16995907"/>
<keyword evidence="2" id="KW-0539">Nucleus</keyword>